<dbReference type="InterPro" id="IPR006026">
    <property type="entry name" value="Peptidase_Metallo"/>
</dbReference>
<evidence type="ECO:0000256" key="4">
    <source>
        <dbReference type="ARBA" id="ARBA00022833"/>
    </source>
</evidence>
<feature type="domain" description="Peptidase M12A" evidence="7">
    <location>
        <begin position="30"/>
        <end position="245"/>
    </location>
</feature>
<keyword evidence="4" id="KW-0862">Zinc</keyword>
<dbReference type="InterPro" id="IPR037401">
    <property type="entry name" value="SnoaL-like"/>
</dbReference>
<keyword evidence="9" id="KW-1185">Reference proteome</keyword>
<dbReference type="Pfam" id="PF12680">
    <property type="entry name" value="SnoaL_2"/>
    <property type="match status" value="1"/>
</dbReference>
<dbReference type="PANTHER" id="PTHR10127">
    <property type="entry name" value="DISCOIDIN, CUB, EGF, LAMININ , AND ZINC METALLOPROTEASE DOMAIN CONTAINING"/>
    <property type="match status" value="1"/>
</dbReference>
<dbReference type="Gene3D" id="3.10.450.50">
    <property type="match status" value="2"/>
</dbReference>
<evidence type="ECO:0000313" key="8">
    <source>
        <dbReference type="EMBL" id="OQV23504.1"/>
    </source>
</evidence>
<accession>A0A1W0X7W7</accession>
<evidence type="ECO:0000259" key="7">
    <source>
        <dbReference type="PROSITE" id="PS51864"/>
    </source>
</evidence>
<dbReference type="GO" id="GO:0006508">
    <property type="term" value="P:proteolysis"/>
    <property type="evidence" value="ECO:0007669"/>
    <property type="project" value="UniProtKB-KW"/>
</dbReference>
<evidence type="ECO:0000256" key="2">
    <source>
        <dbReference type="ARBA" id="ARBA00022723"/>
    </source>
</evidence>
<reference evidence="9" key="1">
    <citation type="submission" date="2017-01" db="EMBL/GenBank/DDBJ databases">
        <title>Comparative genomics of anhydrobiosis in the tardigrade Hypsibius dujardini.</title>
        <authorList>
            <person name="Yoshida Y."/>
            <person name="Koutsovoulos G."/>
            <person name="Laetsch D."/>
            <person name="Stevens L."/>
            <person name="Kumar S."/>
            <person name="Horikawa D."/>
            <person name="Ishino K."/>
            <person name="Komine S."/>
            <person name="Tomita M."/>
            <person name="Blaxter M."/>
            <person name="Arakawa K."/>
        </authorList>
    </citation>
    <scope>NUCLEOTIDE SEQUENCE [LARGE SCALE GENOMIC DNA]</scope>
    <source>
        <strain evidence="9">Z151</strain>
    </source>
</reference>
<dbReference type="InterPro" id="IPR001506">
    <property type="entry name" value="Peptidase_M12A"/>
</dbReference>
<dbReference type="SUPFAM" id="SSF54427">
    <property type="entry name" value="NTF2-like"/>
    <property type="match status" value="2"/>
</dbReference>
<dbReference type="EMBL" id="MTYJ01000011">
    <property type="protein sequence ID" value="OQV23504.1"/>
    <property type="molecule type" value="Genomic_DNA"/>
</dbReference>
<keyword evidence="5" id="KW-0482">Metalloprotease</keyword>
<dbReference type="InterPro" id="IPR032710">
    <property type="entry name" value="NTF2-like_dom_sf"/>
</dbReference>
<keyword evidence="1" id="KW-0645">Protease</keyword>
<comment type="caution">
    <text evidence="6">Lacks conserved residue(s) required for the propagation of feature annotation.</text>
</comment>
<comment type="caution">
    <text evidence="8">The sequence shown here is derived from an EMBL/GenBank/DDBJ whole genome shotgun (WGS) entry which is preliminary data.</text>
</comment>
<dbReference type="PROSITE" id="PS51864">
    <property type="entry name" value="ASTACIN"/>
    <property type="match status" value="1"/>
</dbReference>
<dbReference type="Proteomes" id="UP000192578">
    <property type="component" value="Unassembled WGS sequence"/>
</dbReference>
<dbReference type="Gene3D" id="3.40.390.10">
    <property type="entry name" value="Collagenase (Catalytic Domain)"/>
    <property type="match status" value="1"/>
</dbReference>
<gene>
    <name evidence="8" type="ORF">BV898_02623</name>
</gene>
<sequence>MPGITDVPIILVIACVTGISSSPSRLKTINVQTQFPRWPNPSAIPYYIDPAYTPVEQALIKAAMQKVSDDMSGCVGFTPVAPTSTDFKVKITPVQIDGTTPEQFCYSYPGMYKEGTKTEQRLVLSRGTTGCFDGNVRSLMKYFAVLLGKRNEHQRADRDLFITVDNAAVQANELSKSAYRLYTATEAYSGAFPYDYCSITHNKPTEFASPGGKSFTVNKAPFFIPALPRLSNTDCQLISLMYRCDRTKCAPLDCAGLPAPKPSVNGTLPTGGAPLSCTIPNQKQKVLQLLKAFETRDVQPFAYVNPNKYIQHNLDAADGIGNVQASVASLTDAVRVNTVRIFQDGDYVWAHTEYQFGIDIVIAIDMFRFENGLIVEHWDNIQSTAGPNPSGHTMIDGPTLALDWQLTEQNKALVKEFYQTVLVNGDVSQMARFYAGDALIQHNPSVADGLSGLQKGMAAFVAAGTPIRIAAIHHVLGEGSFVLVTADGTFGSEPTAFYDLFRVEKGKIAEHWDVLQAIPPQSQWKNQNGKF</sequence>
<dbReference type="GO" id="GO:0008270">
    <property type="term" value="F:zinc ion binding"/>
    <property type="evidence" value="ECO:0007669"/>
    <property type="project" value="InterPro"/>
</dbReference>
<evidence type="ECO:0000256" key="5">
    <source>
        <dbReference type="ARBA" id="ARBA00023049"/>
    </source>
</evidence>
<keyword evidence="3" id="KW-0378">Hydrolase</keyword>
<organism evidence="8 9">
    <name type="scientific">Hypsibius exemplaris</name>
    <name type="common">Freshwater tardigrade</name>
    <dbReference type="NCBI Taxonomy" id="2072580"/>
    <lineage>
        <taxon>Eukaryota</taxon>
        <taxon>Metazoa</taxon>
        <taxon>Ecdysozoa</taxon>
        <taxon>Tardigrada</taxon>
        <taxon>Eutardigrada</taxon>
        <taxon>Parachela</taxon>
        <taxon>Hypsibioidea</taxon>
        <taxon>Hypsibiidae</taxon>
        <taxon>Hypsibius</taxon>
    </lineage>
</organism>
<keyword evidence="2" id="KW-0479">Metal-binding</keyword>
<name>A0A1W0X7W7_HYPEX</name>
<dbReference type="AlphaFoldDB" id="A0A1W0X7W7"/>
<evidence type="ECO:0000256" key="6">
    <source>
        <dbReference type="PROSITE-ProRule" id="PRU01211"/>
    </source>
</evidence>
<evidence type="ECO:0000256" key="1">
    <source>
        <dbReference type="ARBA" id="ARBA00022670"/>
    </source>
</evidence>
<dbReference type="PANTHER" id="PTHR10127:SF780">
    <property type="entry name" value="METALLOENDOPEPTIDASE"/>
    <property type="match status" value="1"/>
</dbReference>
<dbReference type="OrthoDB" id="197150at2759"/>
<protein>
    <recommendedName>
        <fullName evidence="7">Peptidase M12A domain-containing protein</fullName>
    </recommendedName>
</protein>
<dbReference type="SMART" id="SM00235">
    <property type="entry name" value="ZnMc"/>
    <property type="match status" value="1"/>
</dbReference>
<evidence type="ECO:0000313" key="9">
    <source>
        <dbReference type="Proteomes" id="UP000192578"/>
    </source>
</evidence>
<dbReference type="GO" id="GO:0004222">
    <property type="term" value="F:metalloendopeptidase activity"/>
    <property type="evidence" value="ECO:0007669"/>
    <property type="project" value="InterPro"/>
</dbReference>
<dbReference type="InterPro" id="IPR024079">
    <property type="entry name" value="MetalloPept_cat_dom_sf"/>
</dbReference>
<proteinExistence type="predicted"/>
<dbReference type="SUPFAM" id="SSF55486">
    <property type="entry name" value="Metalloproteases ('zincins'), catalytic domain"/>
    <property type="match status" value="1"/>
</dbReference>
<dbReference type="Pfam" id="PF01400">
    <property type="entry name" value="Astacin"/>
    <property type="match status" value="1"/>
</dbReference>
<evidence type="ECO:0000256" key="3">
    <source>
        <dbReference type="ARBA" id="ARBA00022801"/>
    </source>
</evidence>